<proteinExistence type="predicted"/>
<organism evidence="2 3">
    <name type="scientific">Forsythia ovata</name>
    <dbReference type="NCBI Taxonomy" id="205694"/>
    <lineage>
        <taxon>Eukaryota</taxon>
        <taxon>Viridiplantae</taxon>
        <taxon>Streptophyta</taxon>
        <taxon>Embryophyta</taxon>
        <taxon>Tracheophyta</taxon>
        <taxon>Spermatophyta</taxon>
        <taxon>Magnoliopsida</taxon>
        <taxon>eudicotyledons</taxon>
        <taxon>Gunneridae</taxon>
        <taxon>Pentapetalae</taxon>
        <taxon>asterids</taxon>
        <taxon>lamiids</taxon>
        <taxon>Lamiales</taxon>
        <taxon>Oleaceae</taxon>
        <taxon>Forsythieae</taxon>
        <taxon>Forsythia</taxon>
    </lineage>
</organism>
<sequence length="113" mass="12067">MAADLSHALVSRPGCGGPLPSSIDNYRVLTLFDSGLFLQIAKYNLSTSLPVGDGGANDEEGEGGGGDVPQWWTQKPPKVVVVEGQPPTWWRLLTKRVHGLISKTASPPLFLIS</sequence>
<evidence type="ECO:0000313" key="3">
    <source>
        <dbReference type="Proteomes" id="UP001604277"/>
    </source>
</evidence>
<feature type="region of interest" description="Disordered" evidence="1">
    <location>
        <begin position="51"/>
        <end position="72"/>
    </location>
</feature>
<protein>
    <submittedName>
        <fullName evidence="2">Uncharacterized protein</fullName>
    </submittedName>
</protein>
<dbReference type="EMBL" id="JBFOLJ010000004">
    <property type="protein sequence ID" value="KAL2544149.1"/>
    <property type="molecule type" value="Genomic_DNA"/>
</dbReference>
<reference evidence="3" key="1">
    <citation type="submission" date="2024-07" db="EMBL/GenBank/DDBJ databases">
        <title>Two chromosome-level genome assemblies of Korean endemic species Abeliophyllum distichum and Forsythia ovata (Oleaceae).</title>
        <authorList>
            <person name="Jang H."/>
        </authorList>
    </citation>
    <scope>NUCLEOTIDE SEQUENCE [LARGE SCALE GENOMIC DNA]</scope>
</reference>
<gene>
    <name evidence="2" type="ORF">Fot_13382</name>
</gene>
<accession>A0ABD1W3B2</accession>
<keyword evidence="3" id="KW-1185">Reference proteome</keyword>
<evidence type="ECO:0000256" key="1">
    <source>
        <dbReference type="SAM" id="MobiDB-lite"/>
    </source>
</evidence>
<dbReference type="Proteomes" id="UP001604277">
    <property type="component" value="Unassembled WGS sequence"/>
</dbReference>
<evidence type="ECO:0000313" key="2">
    <source>
        <dbReference type="EMBL" id="KAL2544149.1"/>
    </source>
</evidence>
<dbReference type="AlphaFoldDB" id="A0ABD1W3B2"/>
<name>A0ABD1W3B2_9LAMI</name>
<comment type="caution">
    <text evidence="2">The sequence shown here is derived from an EMBL/GenBank/DDBJ whole genome shotgun (WGS) entry which is preliminary data.</text>
</comment>